<sequence>MTSQMMQIRRRLWAISSFLVAFLLCKCLFLQHNPSSAIFAKDYLRPSHGWGLQDFQSASINGFIGARDAFLKHKHPNGMGFSSLDASEAAWGEYATRKHGASSVSRRILEQTSMNETALASITAKSSSDFSPCQKVREHVGFSDACAFVLAHDRCRSGGLIDYTRFFFCSCKTVPVIGYILLALWLVALFYLLGNTAADFFCCSLEKLSKLLHLPPTVAGVSLLPLGNGAPDVFASIVAFVGAGAGQVGLNSVLGGAVFITSVVAGSVFLLAAGSFVRLDRKCFIRDISFFLFTLLGLCLILLVGTINLWGAVAFTSIYVVYGVTIAASAFFSRQSGKLNWHALQPMLDQTQPRSALFTLEDDEESWYNPLMDPESGVGRDALESSLPQWMWISHVAIFSHQRLPDQPEVPARPLWGWSEQQEADDSGHLLPQVYKIGKVLIQIPLTLPRKLTIPLVDDSRWSRSFAVASATFAPTLLALVWSDGDDSTKRSWFIYAVGAVLGILLGFTAFLSTTPEHPPRRFLFPWVFSGFLMSIVWFYIIAKELVAALVAIGVILEIDPAILGLTVLAWGNSIGDLVADLSLAVNGEEGVQIAVSGCYAGPMFNTLLGIGMSLVLSSWHVYPASMMIPKDFTLFYTLGFLVLGLLWVLIVLPHNRMQPSRLLGIGLLFLYVSFLTLQITNALGFITLWGST</sequence>
<dbReference type="EMBL" id="CM055097">
    <property type="protein sequence ID" value="KAJ7552848.1"/>
    <property type="molecule type" value="Genomic_DNA"/>
</dbReference>
<accession>A0ACC2DF75</accession>
<organism evidence="1 2">
    <name type="scientific">Diphasiastrum complanatum</name>
    <name type="common">Issler's clubmoss</name>
    <name type="synonym">Lycopodium complanatum</name>
    <dbReference type="NCBI Taxonomy" id="34168"/>
    <lineage>
        <taxon>Eukaryota</taxon>
        <taxon>Viridiplantae</taxon>
        <taxon>Streptophyta</taxon>
        <taxon>Embryophyta</taxon>
        <taxon>Tracheophyta</taxon>
        <taxon>Lycopodiopsida</taxon>
        <taxon>Lycopodiales</taxon>
        <taxon>Lycopodiaceae</taxon>
        <taxon>Lycopodioideae</taxon>
        <taxon>Diphasiastrum</taxon>
    </lineage>
</organism>
<protein>
    <submittedName>
        <fullName evidence="1">Uncharacterized protein</fullName>
    </submittedName>
</protein>
<proteinExistence type="predicted"/>
<keyword evidence="2" id="KW-1185">Reference proteome</keyword>
<dbReference type="Proteomes" id="UP001162992">
    <property type="component" value="Chromosome 6"/>
</dbReference>
<evidence type="ECO:0000313" key="2">
    <source>
        <dbReference type="Proteomes" id="UP001162992"/>
    </source>
</evidence>
<evidence type="ECO:0000313" key="1">
    <source>
        <dbReference type="EMBL" id="KAJ7552848.1"/>
    </source>
</evidence>
<reference evidence="2" key="1">
    <citation type="journal article" date="2024" name="Proc. Natl. Acad. Sci. U.S.A.">
        <title>Extraordinary preservation of gene collinearity over three hundred million years revealed in homosporous lycophytes.</title>
        <authorList>
            <person name="Li C."/>
            <person name="Wickell D."/>
            <person name="Kuo L.Y."/>
            <person name="Chen X."/>
            <person name="Nie B."/>
            <person name="Liao X."/>
            <person name="Peng D."/>
            <person name="Ji J."/>
            <person name="Jenkins J."/>
            <person name="Williams M."/>
            <person name="Shu S."/>
            <person name="Plott C."/>
            <person name="Barry K."/>
            <person name="Rajasekar S."/>
            <person name="Grimwood J."/>
            <person name="Han X."/>
            <person name="Sun S."/>
            <person name="Hou Z."/>
            <person name="He W."/>
            <person name="Dai G."/>
            <person name="Sun C."/>
            <person name="Schmutz J."/>
            <person name="Leebens-Mack J.H."/>
            <person name="Li F.W."/>
            <person name="Wang L."/>
        </authorList>
    </citation>
    <scope>NUCLEOTIDE SEQUENCE [LARGE SCALE GENOMIC DNA]</scope>
    <source>
        <strain evidence="2">cv. PW_Plant_1</strain>
    </source>
</reference>
<gene>
    <name evidence="1" type="ORF">O6H91_06G072700</name>
</gene>
<comment type="caution">
    <text evidence="1">The sequence shown here is derived from an EMBL/GenBank/DDBJ whole genome shotgun (WGS) entry which is preliminary data.</text>
</comment>
<name>A0ACC2DF75_DIPCM</name>